<dbReference type="PANTHER" id="PTHR34473">
    <property type="entry name" value="UPF0699 TRANSMEMBRANE PROTEIN YDBS"/>
    <property type="match status" value="1"/>
</dbReference>
<evidence type="ECO:0000259" key="2">
    <source>
        <dbReference type="Pfam" id="PF03703"/>
    </source>
</evidence>
<dbReference type="PIRSF" id="PIRSF026631">
    <property type="entry name" value="UCP026631"/>
    <property type="match status" value="1"/>
</dbReference>
<feature type="transmembrane region" description="Helical" evidence="1">
    <location>
        <begin position="234"/>
        <end position="258"/>
    </location>
</feature>
<sequence length="497" mass="57278">MKASDFSKPIRQSSKGIIIIFAFNAYNFVRRFFVLFIAFGISLTKKKTFAHVTPTVIFLVIIGILIVLLVLAILKYLNFKFYLSKDDFHLSTGIINKDNIIISKSKIQNVYIKQNFLQQIINVVSLNIETAGDNKSEISIKALDKPTALKLKKELFTKSNSTETLTDVVESRNVFFRVSLKRLFLEGISQNHLRSFLIITSFVFGLYYEFKDYFRDLKLKQGLEELIHLDKESLLNIIIINTVFILVAILISLLFSVLKTVVTNFNLEVVENQKTIEINKGLFNKVSLSLTPSRIQNIVIKTNRIKRYFDLHTLSVKQAMVTVKQRKNFVIIALEKEQLKHLVDKLLVNYTSAIERSNPKGYYKRILALNMFALALIINVPGFILFGNIMWYINIALVLFSVLYVTVTYRKAFYKIDDQFLTIGSGFIDTTTNILEIHKIQAVKLKQTIFQKRIQISSVIISTASKSVKIPYVSETEAKSIYDYLLFKVESQNRDWM</sequence>
<feature type="domain" description="YdbS-like PH" evidence="2">
    <location>
        <begin position="409"/>
        <end position="485"/>
    </location>
</feature>
<dbReference type="STRING" id="1123037.GCA_000425305_00570"/>
<organism evidence="3 4">
    <name type="scientific">Psychroserpens burtonensis</name>
    <dbReference type="NCBI Taxonomy" id="49278"/>
    <lineage>
        <taxon>Bacteria</taxon>
        <taxon>Pseudomonadati</taxon>
        <taxon>Bacteroidota</taxon>
        <taxon>Flavobacteriia</taxon>
        <taxon>Flavobacteriales</taxon>
        <taxon>Flavobacteriaceae</taxon>
        <taxon>Psychroserpens</taxon>
    </lineage>
</organism>
<proteinExistence type="predicted"/>
<accession>A0A5C7BJT1</accession>
<name>A0A5C7BJT1_9FLAO</name>
<feature type="transmembrane region" description="Helical" evidence="1">
    <location>
        <begin position="21"/>
        <end position="43"/>
    </location>
</feature>
<comment type="caution">
    <text evidence="3">The sequence shown here is derived from an EMBL/GenBank/DDBJ whole genome shotgun (WGS) entry which is preliminary data.</text>
</comment>
<dbReference type="InterPro" id="IPR005182">
    <property type="entry name" value="YdbS-like_PH"/>
</dbReference>
<dbReference type="PANTHER" id="PTHR34473:SF2">
    <property type="entry name" value="UPF0699 TRANSMEMBRANE PROTEIN YDBT"/>
    <property type="match status" value="1"/>
</dbReference>
<evidence type="ECO:0000256" key="1">
    <source>
        <dbReference type="SAM" id="Phobius"/>
    </source>
</evidence>
<dbReference type="EMBL" id="VOSB01000001">
    <property type="protein sequence ID" value="TXE20392.1"/>
    <property type="molecule type" value="Genomic_DNA"/>
</dbReference>
<keyword evidence="1" id="KW-0812">Transmembrane</keyword>
<feature type="transmembrane region" description="Helical" evidence="1">
    <location>
        <begin position="391"/>
        <end position="409"/>
    </location>
</feature>
<protein>
    <submittedName>
        <fullName evidence="3">PH domain-containing protein</fullName>
    </submittedName>
</protein>
<dbReference type="OrthoDB" id="1049931at2"/>
<keyword evidence="1" id="KW-1133">Transmembrane helix</keyword>
<dbReference type="Pfam" id="PF03703">
    <property type="entry name" value="bPH_2"/>
    <property type="match status" value="2"/>
</dbReference>
<dbReference type="RefSeq" id="WP_147230843.1">
    <property type="nucleotide sequence ID" value="NZ_VOSB01000001.1"/>
</dbReference>
<feature type="transmembrane region" description="Helical" evidence="1">
    <location>
        <begin position="191"/>
        <end position="208"/>
    </location>
</feature>
<gene>
    <name evidence="3" type="ORF">ES692_00980</name>
</gene>
<evidence type="ECO:0000313" key="4">
    <source>
        <dbReference type="Proteomes" id="UP000321938"/>
    </source>
</evidence>
<feature type="transmembrane region" description="Helical" evidence="1">
    <location>
        <begin position="55"/>
        <end position="77"/>
    </location>
</feature>
<dbReference type="AlphaFoldDB" id="A0A5C7BJT1"/>
<evidence type="ECO:0000313" key="3">
    <source>
        <dbReference type="EMBL" id="TXE20392.1"/>
    </source>
</evidence>
<keyword evidence="4" id="KW-1185">Reference proteome</keyword>
<reference evidence="3 4" key="1">
    <citation type="submission" date="2019-08" db="EMBL/GenBank/DDBJ databases">
        <title>Genome of Psychroserpens burtonensis ACAM 167.</title>
        <authorList>
            <person name="Bowman J.P."/>
        </authorList>
    </citation>
    <scope>NUCLEOTIDE SEQUENCE [LARGE SCALE GENOMIC DNA]</scope>
    <source>
        <strain evidence="3 4">ACAM 167</strain>
    </source>
</reference>
<keyword evidence="1" id="KW-0472">Membrane</keyword>
<feature type="domain" description="YdbS-like PH" evidence="2">
    <location>
        <begin position="76"/>
        <end position="154"/>
    </location>
</feature>
<feature type="transmembrane region" description="Helical" evidence="1">
    <location>
        <begin position="366"/>
        <end position="385"/>
    </location>
</feature>
<dbReference type="InterPro" id="IPR014529">
    <property type="entry name" value="UCP026631"/>
</dbReference>
<dbReference type="Proteomes" id="UP000321938">
    <property type="component" value="Unassembled WGS sequence"/>
</dbReference>